<dbReference type="AlphaFoldDB" id="A0A8T9PYD4"/>
<gene>
    <name evidence="1" type="ORF">MUN79_14975</name>
</gene>
<evidence type="ECO:0000313" key="1">
    <source>
        <dbReference type="EMBL" id="UOQ70077.1"/>
    </source>
</evidence>
<reference evidence="1" key="1">
    <citation type="submission" date="2022-04" db="EMBL/GenBank/DDBJ databases">
        <title>Hymenobacter sp. isolated from the air.</title>
        <authorList>
            <person name="Won M."/>
            <person name="Lee C.-M."/>
            <person name="Woen H.-Y."/>
            <person name="Kwon S.-W."/>
        </authorList>
    </citation>
    <scope>NUCLEOTIDE SEQUENCE</scope>
    <source>
        <strain evidence="1">5116S-3</strain>
    </source>
</reference>
<protein>
    <submittedName>
        <fullName evidence="1">Uncharacterized protein</fullName>
    </submittedName>
</protein>
<organism evidence="1 2">
    <name type="scientific">Hymenobacter cellulosilyticus</name>
    <dbReference type="NCBI Taxonomy" id="2932248"/>
    <lineage>
        <taxon>Bacteria</taxon>
        <taxon>Pseudomonadati</taxon>
        <taxon>Bacteroidota</taxon>
        <taxon>Cytophagia</taxon>
        <taxon>Cytophagales</taxon>
        <taxon>Hymenobacteraceae</taxon>
        <taxon>Hymenobacter</taxon>
    </lineage>
</organism>
<dbReference type="Proteomes" id="UP000831796">
    <property type="component" value="Chromosome"/>
</dbReference>
<dbReference type="RefSeq" id="WP_244673501.1">
    <property type="nucleotide sequence ID" value="NZ_CP095046.1"/>
</dbReference>
<evidence type="ECO:0000313" key="2">
    <source>
        <dbReference type="Proteomes" id="UP000831796"/>
    </source>
</evidence>
<keyword evidence="2" id="KW-1185">Reference proteome</keyword>
<dbReference type="EMBL" id="CP095046">
    <property type="protein sequence ID" value="UOQ70077.1"/>
    <property type="molecule type" value="Genomic_DNA"/>
</dbReference>
<dbReference type="KEGG" id="hcu:MUN79_14975"/>
<accession>A0A8T9PYD4</accession>
<name>A0A8T9PYD4_9BACT</name>
<sequence length="55" mass="5962">MPIPYRTLYFLDNATTSILEVKRLDLPADQAPTCSTTGCFSTKPPAPSPSSNSCR</sequence>
<proteinExistence type="predicted"/>